<feature type="compositionally biased region" description="Polar residues" evidence="1">
    <location>
        <begin position="160"/>
        <end position="196"/>
    </location>
</feature>
<evidence type="ECO:0000313" key="3">
    <source>
        <dbReference type="Proteomes" id="UP000015354"/>
    </source>
</evidence>
<comment type="caution">
    <text evidence="2">The sequence shown here is derived from an EMBL/GenBank/DDBJ whole genome shotgun (WGS) entry which is preliminary data.</text>
</comment>
<feature type="region of interest" description="Disordered" evidence="1">
    <location>
        <begin position="155"/>
        <end position="335"/>
    </location>
</feature>
<reference evidence="2 3" key="1">
    <citation type="journal article" date="2013" name="PLoS ONE">
        <title>Predicting the Proteins of Angomonas deanei, Strigomonas culicis and Their Respective Endosymbionts Reveals New Aspects of the Trypanosomatidae Family.</title>
        <authorList>
            <person name="Motta M.C."/>
            <person name="Martins A.C."/>
            <person name="de Souza S.S."/>
            <person name="Catta-Preta C.M."/>
            <person name="Silva R."/>
            <person name="Klein C.C."/>
            <person name="de Almeida L.G."/>
            <person name="de Lima Cunha O."/>
            <person name="Ciapina L.P."/>
            <person name="Brocchi M."/>
            <person name="Colabardini A.C."/>
            <person name="de Araujo Lima B."/>
            <person name="Machado C.R."/>
            <person name="de Almeida Soares C.M."/>
            <person name="Probst C.M."/>
            <person name="de Menezes C.B."/>
            <person name="Thompson C.E."/>
            <person name="Bartholomeu D.C."/>
            <person name="Gradia D.F."/>
            <person name="Pavoni D.P."/>
            <person name="Grisard E.C."/>
            <person name="Fantinatti-Garboggini F."/>
            <person name="Marchini F.K."/>
            <person name="Rodrigues-Luiz G.F."/>
            <person name="Wagner G."/>
            <person name="Goldman G.H."/>
            <person name="Fietto J.L."/>
            <person name="Elias M.C."/>
            <person name="Goldman M.H."/>
            <person name="Sagot M.F."/>
            <person name="Pereira M."/>
            <person name="Stoco P.H."/>
            <person name="de Mendonca-Neto R.P."/>
            <person name="Teixeira S.M."/>
            <person name="Maciel T.E."/>
            <person name="de Oliveira Mendes T.A."/>
            <person name="Urmenyi T.P."/>
            <person name="de Souza W."/>
            <person name="Schenkman S."/>
            <person name="de Vasconcelos A.T."/>
        </authorList>
    </citation>
    <scope>NUCLEOTIDE SEQUENCE [LARGE SCALE GENOMIC DNA]</scope>
</reference>
<feature type="compositionally biased region" description="Polar residues" evidence="1">
    <location>
        <begin position="210"/>
        <end position="219"/>
    </location>
</feature>
<name>S9UPV6_9TRYP</name>
<evidence type="ECO:0000313" key="2">
    <source>
        <dbReference type="EMBL" id="EPY16651.1"/>
    </source>
</evidence>
<evidence type="ECO:0000256" key="1">
    <source>
        <dbReference type="SAM" id="MobiDB-lite"/>
    </source>
</evidence>
<proteinExistence type="predicted"/>
<feature type="compositionally biased region" description="Acidic residues" evidence="1">
    <location>
        <begin position="252"/>
        <end position="263"/>
    </location>
</feature>
<feature type="compositionally biased region" description="Low complexity" evidence="1">
    <location>
        <begin position="264"/>
        <end position="273"/>
    </location>
</feature>
<feature type="region of interest" description="Disordered" evidence="1">
    <location>
        <begin position="115"/>
        <end position="135"/>
    </location>
</feature>
<sequence length="335" mass="36440">MEVFDYDIFDMDIGPTTTSPASTPQLYSVAQDNDVPLVSSNIIEYPYDIEPDDASDEQPRSTAEDYFSFECDTDMSTTELSHRSGGSIHRSITWLLDDSPTVADTQSRKSANTICYAQHGPPTAPPSAGDAPGNVESAINFAEYNVSVPQSGETYELNKRTSLQGASQSHSDPQKNNRSGLYTTPTAAHQQDTAQPPHQRMHPSHDTDKNTNAAQNTSSRSRRNAYVTSDMYGPGRGSTRQWMDNHLYASSDDNECEEGEGEDSSSSQTESSSPVDVLTQPEMWLGATPHAGGNAGDSRRDDGQGGTSPTKRSSPFFGWLRSNSNSSSKLSTRKD</sequence>
<dbReference type="EMBL" id="ATMH01010975">
    <property type="protein sequence ID" value="EPY16651.1"/>
    <property type="molecule type" value="Genomic_DNA"/>
</dbReference>
<accession>S9UPV6</accession>
<gene>
    <name evidence="2" type="ORF">STCU_11086</name>
</gene>
<feature type="compositionally biased region" description="Low complexity" evidence="1">
    <location>
        <begin position="320"/>
        <end position="335"/>
    </location>
</feature>
<organism evidence="2 3">
    <name type="scientific">Strigomonas culicis</name>
    <dbReference type="NCBI Taxonomy" id="28005"/>
    <lineage>
        <taxon>Eukaryota</taxon>
        <taxon>Discoba</taxon>
        <taxon>Euglenozoa</taxon>
        <taxon>Kinetoplastea</taxon>
        <taxon>Metakinetoplastina</taxon>
        <taxon>Trypanosomatida</taxon>
        <taxon>Trypanosomatidae</taxon>
        <taxon>Strigomonadinae</taxon>
        <taxon>Strigomonas</taxon>
    </lineage>
</organism>
<dbReference type="Proteomes" id="UP000015354">
    <property type="component" value="Unassembled WGS sequence"/>
</dbReference>
<protein>
    <submittedName>
        <fullName evidence="2">Uncharacterized protein</fullName>
    </submittedName>
</protein>
<dbReference type="AlphaFoldDB" id="S9UPV6"/>
<keyword evidence="3" id="KW-1185">Reference proteome</keyword>